<protein>
    <submittedName>
        <fullName evidence="1">Uncharacterized protein</fullName>
    </submittedName>
</protein>
<name>X6LFI7_RETFI</name>
<keyword evidence="2" id="KW-1185">Reference proteome</keyword>
<reference evidence="1 2" key="1">
    <citation type="journal article" date="2013" name="Curr. Biol.">
        <title>The Genome of the Foraminiferan Reticulomyxa filosa.</title>
        <authorList>
            <person name="Glockner G."/>
            <person name="Hulsmann N."/>
            <person name="Schleicher M."/>
            <person name="Noegel A.A."/>
            <person name="Eichinger L."/>
            <person name="Gallinger C."/>
            <person name="Pawlowski J."/>
            <person name="Sierra R."/>
            <person name="Euteneuer U."/>
            <person name="Pillet L."/>
            <person name="Moustafa A."/>
            <person name="Platzer M."/>
            <person name="Groth M."/>
            <person name="Szafranski K."/>
            <person name="Schliwa M."/>
        </authorList>
    </citation>
    <scope>NUCLEOTIDE SEQUENCE [LARGE SCALE GENOMIC DNA]</scope>
</reference>
<dbReference type="GO" id="GO:0003676">
    <property type="term" value="F:nucleic acid binding"/>
    <property type="evidence" value="ECO:0007669"/>
    <property type="project" value="InterPro"/>
</dbReference>
<dbReference type="EMBL" id="ASPP01043738">
    <property type="protein sequence ID" value="ETN99499.1"/>
    <property type="molecule type" value="Genomic_DNA"/>
</dbReference>
<dbReference type="Proteomes" id="UP000023152">
    <property type="component" value="Unassembled WGS sequence"/>
</dbReference>
<feature type="non-terminal residue" evidence="1">
    <location>
        <position position="1"/>
    </location>
</feature>
<organism evidence="1 2">
    <name type="scientific">Reticulomyxa filosa</name>
    <dbReference type="NCBI Taxonomy" id="46433"/>
    <lineage>
        <taxon>Eukaryota</taxon>
        <taxon>Sar</taxon>
        <taxon>Rhizaria</taxon>
        <taxon>Retaria</taxon>
        <taxon>Foraminifera</taxon>
        <taxon>Monothalamids</taxon>
        <taxon>Reticulomyxidae</taxon>
        <taxon>Reticulomyxa</taxon>
    </lineage>
</organism>
<comment type="caution">
    <text evidence="1">The sequence shown here is derived from an EMBL/GenBank/DDBJ whole genome shotgun (WGS) entry which is preliminary data.</text>
</comment>
<gene>
    <name evidence="1" type="ORF">RFI_37972</name>
</gene>
<accession>X6LFI7</accession>
<dbReference type="Gene3D" id="3.30.420.10">
    <property type="entry name" value="Ribonuclease H-like superfamily/Ribonuclease H"/>
    <property type="match status" value="1"/>
</dbReference>
<dbReference type="OrthoDB" id="2417635at2759"/>
<dbReference type="InterPro" id="IPR036397">
    <property type="entry name" value="RNaseH_sf"/>
</dbReference>
<proteinExistence type="predicted"/>
<evidence type="ECO:0000313" key="2">
    <source>
        <dbReference type="Proteomes" id="UP000023152"/>
    </source>
</evidence>
<sequence length="90" mass="10580">SHRNYSKRRFKQNANKILNFTSNSSDLKQIENLWWIVKTKIFKNGPFGSKEKLLKQFELECKKNDKEICADLTKSMQGKTSNAKRDLTKL</sequence>
<dbReference type="AlphaFoldDB" id="X6LFI7"/>
<evidence type="ECO:0000313" key="1">
    <source>
        <dbReference type="EMBL" id="ETN99499.1"/>
    </source>
</evidence>